<dbReference type="GO" id="GO:0102704">
    <property type="term" value="F:GDP-Man:Man(2)GlcNAc(2)-PP-Dol alpha-1,6-mannosyltransferase activity"/>
    <property type="evidence" value="ECO:0007669"/>
    <property type="project" value="UniProtKB-EC"/>
</dbReference>
<evidence type="ECO:0000256" key="17">
    <source>
        <dbReference type="ARBA" id="ARBA00045104"/>
    </source>
</evidence>
<evidence type="ECO:0000256" key="14">
    <source>
        <dbReference type="ARBA" id="ARBA00032333"/>
    </source>
</evidence>
<evidence type="ECO:0000313" key="21">
    <source>
        <dbReference type="Proteomes" id="UP000019487"/>
    </source>
</evidence>
<evidence type="ECO:0000256" key="11">
    <source>
        <dbReference type="ARBA" id="ARBA00023136"/>
    </source>
</evidence>
<evidence type="ECO:0000256" key="9">
    <source>
        <dbReference type="ARBA" id="ARBA00022824"/>
    </source>
</evidence>
<evidence type="ECO:0000256" key="6">
    <source>
        <dbReference type="ARBA" id="ARBA00022676"/>
    </source>
</evidence>
<evidence type="ECO:0000256" key="12">
    <source>
        <dbReference type="ARBA" id="ARBA00030746"/>
    </source>
</evidence>
<evidence type="ECO:0000256" key="15">
    <source>
        <dbReference type="ARBA" id="ARBA00032874"/>
    </source>
</evidence>
<proteinExistence type="predicted"/>
<dbReference type="Pfam" id="PF00534">
    <property type="entry name" value="Glycos_transf_1"/>
    <property type="match status" value="1"/>
</dbReference>
<dbReference type="InterPro" id="IPR028098">
    <property type="entry name" value="Glyco_trans_4-like_N"/>
</dbReference>
<dbReference type="HOGENOM" id="CLU_312602_0_0_1"/>
<keyword evidence="7" id="KW-0808">Transferase</keyword>
<dbReference type="FunFam" id="3.40.50.2000:FF:000266">
    <property type="entry name" value="ALG2, alpha-1,3/1,6-mannosyltransferase"/>
    <property type="match status" value="1"/>
</dbReference>
<comment type="catalytic activity">
    <reaction evidence="16">
        <text>a beta-D-Man-(1-&gt;4)-beta-D-GlcNAc-(1-&gt;4)-alpha-D-GlcNAc-diphospho-di-trans,poly-cis-dolichol + GDP-alpha-D-mannose = an alpha-D-Man-(1-&gt;3)-beta-D-Man-(1-&gt;4)-beta-D-GlcNAc-(1-&gt;4)-alpha-D-GlcNAc-diphospho-di-trans,poly-cis-dolichol + GDP + H(+)</text>
        <dbReference type="Rhea" id="RHEA:29515"/>
        <dbReference type="Rhea" id="RHEA-COMP:19511"/>
        <dbReference type="Rhea" id="RHEA-COMP:19513"/>
        <dbReference type="ChEBI" id="CHEBI:15378"/>
        <dbReference type="ChEBI" id="CHEBI:57527"/>
        <dbReference type="ChEBI" id="CHEBI:58189"/>
        <dbReference type="ChEBI" id="CHEBI:58472"/>
        <dbReference type="ChEBI" id="CHEBI:132510"/>
        <dbReference type="EC" id="2.4.1.132"/>
    </reaction>
    <physiologicalReaction direction="left-to-right" evidence="16">
        <dbReference type="Rhea" id="RHEA:29516"/>
    </physiologicalReaction>
</comment>
<evidence type="ECO:0000256" key="13">
    <source>
        <dbReference type="ARBA" id="ARBA00032047"/>
    </source>
</evidence>
<keyword evidence="9" id="KW-0256">Endoplasmic reticulum</keyword>
<dbReference type="Gene3D" id="3.40.50.2000">
    <property type="entry name" value="Glycogen Phosphorylase B"/>
    <property type="match status" value="2"/>
</dbReference>
<comment type="subcellular location">
    <subcellularLocation>
        <location evidence="2">Endoplasmic reticulum membrane</location>
    </subcellularLocation>
</comment>
<sequence length="1008" mass="112353">MATAGKQKSIVFFHPDLGIGGAERLVIDAAVGLQNRGHKIVIFTSYCDPKHCFDEARDGTLDVRVRGNWLFPSSILSRFSIICAILRQLHLIVWAYFTSELSDLKPDAFFVDQLSAGLPWLRYFYPNTRTFFYCHFPDLLLAQGRTHWLKRAYRIPFDFLEQWSMSFAESIAVNSGFTKSMVGQVFPDLAREKDLQIIHPCVDVNPKNSETKDDAVPVWQDRNILLSINRFEKKKNIGLAIKAYAGLGKHGRQGVRLVLAGGYDNRIMENVVYHKELVKLASGLGLKTATTKTIVTALNVPDDVDVLFLLSVPNTLKEMLLNSARLLIYTPSNEHFGIVPLEAMLAGVPVLAANTGGPLETIVEGKTGWLCPPDDVERWTAVMDRVLNKMTDEQIKKMGMAGVERVKTEFSDVKMAERIDGLIDGMANTPRKSALQLSLFLMTISIVLLDIAYWCAGQNETVNKMLENISLPPVETRSKDIGVYTGDKLNRQSPELQDQRTLHRRGLRGTKHIPRSPVTRHPYQLGALQTIGFPGFIEKAGKGSFPPIAAGRTVSTRTLFHVLKSGRRSIKMGELQTPLFHHMLQRSYSTDTEKKDTEKKDTEKKERFGAVVVGDGPAGLAVVGNLLEQKKGPILWIGLGHPGAFGGGRLHEAYRAVPSNTKVKFFSMFADALEPFQQITKKAAAPNHYSILKELDQEKPCNISEAANLTVMLGGGLGSDKGVMKFSGDVQSASWSEANHWNVKVGAYEFPAISASSDLLFLCTGSHPSVDELPRKIFKAKAGRIFLTLDTCLKPKVLASQLRRRIDKLSNPNENITIGVMGASHSAILVLRNLYNLTTLPSGQFKNIRIKWLTRHELRYAEERDGWIKRDNTGLKGEVAIWAKENLEADTLPTSDVSKYLEKVKTSPDMEKEDLEKHLPECHLMVQAIGFTRNKLPVIKRDETALELTYDHETSGFVDADGKTIRGLYGAGIAFPEKVVDPEGTTEHAVGLWKFMKYMKRVAPTWTA</sequence>
<evidence type="ECO:0000256" key="8">
    <source>
        <dbReference type="ARBA" id="ARBA00022692"/>
    </source>
</evidence>
<name>W9CIF1_SCLBF</name>
<keyword evidence="8" id="KW-0812">Transmembrane</keyword>
<comment type="function">
    <text evidence="1">Mannosylates Man(2)GlcNAc(2)-dolichol diphosphate and Man(1)GlcNAc(2)-dolichol diphosphate to form Man(3)GlcNAc(2)-dolichol diphosphate.</text>
</comment>
<keyword evidence="21" id="KW-1185">Reference proteome</keyword>
<dbReference type="InterPro" id="IPR027054">
    <property type="entry name" value="ALG2"/>
</dbReference>
<organism evidence="20 21">
    <name type="scientific">Sclerotinia borealis (strain F-4128)</name>
    <dbReference type="NCBI Taxonomy" id="1432307"/>
    <lineage>
        <taxon>Eukaryota</taxon>
        <taxon>Fungi</taxon>
        <taxon>Dikarya</taxon>
        <taxon>Ascomycota</taxon>
        <taxon>Pezizomycotina</taxon>
        <taxon>Leotiomycetes</taxon>
        <taxon>Helotiales</taxon>
        <taxon>Sclerotiniaceae</taxon>
        <taxon>Sclerotinia</taxon>
    </lineage>
</organism>
<dbReference type="Pfam" id="PF13439">
    <property type="entry name" value="Glyco_transf_4"/>
    <property type="match status" value="1"/>
</dbReference>
<evidence type="ECO:0000256" key="16">
    <source>
        <dbReference type="ARBA" id="ARBA00045103"/>
    </source>
</evidence>
<keyword evidence="10" id="KW-1133">Transmembrane helix</keyword>
<dbReference type="SUPFAM" id="SSF53756">
    <property type="entry name" value="UDP-Glycosyltransferase/glycogen phosphorylase"/>
    <property type="match status" value="1"/>
</dbReference>
<evidence type="ECO:0000259" key="19">
    <source>
        <dbReference type="Pfam" id="PF13439"/>
    </source>
</evidence>
<dbReference type="GO" id="GO:0005789">
    <property type="term" value="C:endoplasmic reticulum membrane"/>
    <property type="evidence" value="ECO:0007669"/>
    <property type="project" value="UniProtKB-SubCell"/>
</dbReference>
<keyword evidence="11" id="KW-0472">Membrane</keyword>
<dbReference type="PANTHER" id="PTHR45918:SF1">
    <property type="entry name" value="ALPHA-1,3_1,6-MANNOSYLTRANSFERASE ALG2"/>
    <property type="match status" value="1"/>
</dbReference>
<evidence type="ECO:0000256" key="1">
    <source>
        <dbReference type="ARBA" id="ARBA00003142"/>
    </source>
</evidence>
<accession>W9CIF1</accession>
<dbReference type="InterPro" id="IPR001296">
    <property type="entry name" value="Glyco_trans_1"/>
</dbReference>
<evidence type="ECO:0000256" key="7">
    <source>
        <dbReference type="ARBA" id="ARBA00022679"/>
    </source>
</evidence>
<dbReference type="UniPathway" id="UPA00378"/>
<dbReference type="EMBL" id="AYSA01000173">
    <property type="protein sequence ID" value="ESZ95656.1"/>
    <property type="molecule type" value="Genomic_DNA"/>
</dbReference>
<evidence type="ECO:0000256" key="5">
    <source>
        <dbReference type="ARBA" id="ARBA00012649"/>
    </source>
</evidence>
<protein>
    <recommendedName>
        <fullName evidence="12">Asparagine-linked glycosylation protein 2</fullName>
        <ecNumber evidence="5">2.4.1.132</ecNumber>
        <ecNumber evidence="4">2.4.1.257</ecNumber>
    </recommendedName>
    <alternativeName>
        <fullName evidence="13">GDP-Man:Man(1)GlcNAc(2)-PP-Dol alpha-1,3-mannosyltransferase</fullName>
    </alternativeName>
    <alternativeName>
        <fullName evidence="15">GDP-Man:Man(1)GlcNAc(2)-PP-dolichol mannosyltransferase</fullName>
    </alternativeName>
    <alternativeName>
        <fullName evidence="14">GDP-Man:Man(2)GlcNAc(2)-PP-Dol alpha-1,6-mannosyltransferase</fullName>
    </alternativeName>
</protein>
<evidence type="ECO:0000256" key="10">
    <source>
        <dbReference type="ARBA" id="ARBA00022989"/>
    </source>
</evidence>
<dbReference type="OrthoDB" id="448893at2759"/>
<dbReference type="PANTHER" id="PTHR45918">
    <property type="entry name" value="ALPHA-1,3/1,6-MANNOSYLTRANSFERASE ALG2"/>
    <property type="match status" value="1"/>
</dbReference>
<feature type="domain" description="Glycosyltransferase subfamily 4-like N-terminal" evidence="19">
    <location>
        <begin position="19"/>
        <end position="204"/>
    </location>
</feature>
<evidence type="ECO:0000256" key="2">
    <source>
        <dbReference type="ARBA" id="ARBA00004586"/>
    </source>
</evidence>
<gene>
    <name evidence="20" type="ORF">SBOR_3957</name>
</gene>
<dbReference type="Proteomes" id="UP000019487">
    <property type="component" value="Unassembled WGS sequence"/>
</dbReference>
<comment type="caution">
    <text evidence="20">The sequence shown here is derived from an EMBL/GenBank/DDBJ whole genome shotgun (WGS) entry which is preliminary data.</text>
</comment>
<evidence type="ECO:0000259" key="18">
    <source>
        <dbReference type="Pfam" id="PF00534"/>
    </source>
</evidence>
<dbReference type="EC" id="2.4.1.132" evidence="5"/>
<feature type="domain" description="Glycosyl transferase family 1" evidence="18">
    <location>
        <begin position="218"/>
        <end position="390"/>
    </location>
</feature>
<dbReference type="AlphaFoldDB" id="W9CIF1"/>
<evidence type="ECO:0000313" key="20">
    <source>
        <dbReference type="EMBL" id="ESZ95656.1"/>
    </source>
</evidence>
<dbReference type="EC" id="2.4.1.257" evidence="4"/>
<evidence type="ECO:0000256" key="3">
    <source>
        <dbReference type="ARBA" id="ARBA00004922"/>
    </source>
</evidence>
<dbReference type="CDD" id="cd03805">
    <property type="entry name" value="GT4_ALG2-like"/>
    <property type="match status" value="1"/>
</dbReference>
<comment type="catalytic activity">
    <reaction evidence="17">
        <text>an alpha-D-Man-(1-&gt;3)-beta-D-Man-(1-&gt;4)-beta-D-GlcNAc-(1-&gt;4)-alpha-D-GlcNAc-diphospho-di-trans,poly-cis-dolichol + GDP-alpha-D-mannose = an alpha-D-Man-(1-&gt;3)-[alpha-D-Man-(1-&gt;6)]-beta-D-Man-(1-&gt;4)-beta-D-GlcNAc-(1-&gt;4)-alpha-D-GlcNAc-diphospho-di-trans,poly-cis-dolichol + GDP + H(+)</text>
        <dbReference type="Rhea" id="RHEA:29519"/>
        <dbReference type="Rhea" id="RHEA-COMP:19513"/>
        <dbReference type="Rhea" id="RHEA-COMP:19515"/>
        <dbReference type="ChEBI" id="CHEBI:15378"/>
        <dbReference type="ChEBI" id="CHEBI:57527"/>
        <dbReference type="ChEBI" id="CHEBI:58189"/>
        <dbReference type="ChEBI" id="CHEBI:132510"/>
        <dbReference type="ChEBI" id="CHEBI:132511"/>
        <dbReference type="EC" id="2.4.1.257"/>
    </reaction>
    <physiologicalReaction direction="left-to-right" evidence="17">
        <dbReference type="Rhea" id="RHEA:29520"/>
    </physiologicalReaction>
</comment>
<keyword evidence="6" id="KW-0328">Glycosyltransferase</keyword>
<reference evidence="20 21" key="1">
    <citation type="journal article" date="2014" name="Genome Announc.">
        <title>Draft genome sequence of Sclerotinia borealis, a psychrophilic plant pathogenic fungus.</title>
        <authorList>
            <person name="Mardanov A.V."/>
            <person name="Beletsky A.V."/>
            <person name="Kadnikov V.V."/>
            <person name="Ignatov A.N."/>
            <person name="Ravin N.V."/>
        </authorList>
    </citation>
    <scope>NUCLEOTIDE SEQUENCE [LARGE SCALE GENOMIC DNA]</scope>
    <source>
        <strain evidence="21">F-4157</strain>
    </source>
</reference>
<evidence type="ECO:0000256" key="4">
    <source>
        <dbReference type="ARBA" id="ARBA00011969"/>
    </source>
</evidence>
<dbReference type="GO" id="GO:0004378">
    <property type="term" value="F:GDP-Man:Man(1)GlcNAc(2)-PP-Dol alpha-1,3-mannosyltransferase activity"/>
    <property type="evidence" value="ECO:0007669"/>
    <property type="project" value="UniProtKB-EC"/>
</dbReference>
<comment type="pathway">
    <text evidence="3">Protein modification; protein glycosylation.</text>
</comment>
<dbReference type="STRING" id="1432307.W9CIF1"/>